<comment type="caution">
    <text evidence="8">The sequence shown here is derived from an EMBL/GenBank/DDBJ whole genome shotgun (WGS) entry which is preliminary data.</text>
</comment>
<evidence type="ECO:0000256" key="6">
    <source>
        <dbReference type="SAM" id="SignalP"/>
    </source>
</evidence>
<dbReference type="PANTHER" id="PTHR30329:SF21">
    <property type="entry name" value="LIPOPROTEIN YIAD-RELATED"/>
    <property type="match status" value="1"/>
</dbReference>
<evidence type="ECO:0000256" key="1">
    <source>
        <dbReference type="ARBA" id="ARBA00004442"/>
    </source>
</evidence>
<feature type="chain" id="PRO_5007465943" evidence="6">
    <location>
        <begin position="29"/>
        <end position="487"/>
    </location>
</feature>
<organism evidence="8 9">
    <name type="scientific">Enterovibrio coralii</name>
    <dbReference type="NCBI Taxonomy" id="294935"/>
    <lineage>
        <taxon>Bacteria</taxon>
        <taxon>Pseudomonadati</taxon>
        <taxon>Pseudomonadota</taxon>
        <taxon>Gammaproteobacteria</taxon>
        <taxon>Vibrionales</taxon>
        <taxon>Vibrionaceae</taxon>
        <taxon>Enterovibrio</taxon>
    </lineage>
</organism>
<feature type="region of interest" description="Disordered" evidence="5">
    <location>
        <begin position="468"/>
        <end position="487"/>
    </location>
</feature>
<gene>
    <name evidence="8" type="ORF">ATN88_07195</name>
</gene>
<keyword evidence="3" id="KW-0998">Cell outer membrane</keyword>
<dbReference type="Gene3D" id="3.30.1330.60">
    <property type="entry name" value="OmpA-like domain"/>
    <property type="match status" value="1"/>
</dbReference>
<evidence type="ECO:0000256" key="3">
    <source>
        <dbReference type="ARBA" id="ARBA00023237"/>
    </source>
</evidence>
<keyword evidence="9" id="KW-1185">Reference proteome</keyword>
<dbReference type="CDD" id="cd07185">
    <property type="entry name" value="OmpA_C-like"/>
    <property type="match status" value="1"/>
</dbReference>
<dbReference type="AlphaFoldDB" id="A0A135ID80"/>
<dbReference type="InterPro" id="IPR036737">
    <property type="entry name" value="OmpA-like_sf"/>
</dbReference>
<dbReference type="Pfam" id="PF00691">
    <property type="entry name" value="OmpA"/>
    <property type="match status" value="1"/>
</dbReference>
<dbReference type="GO" id="GO:0009279">
    <property type="term" value="C:cell outer membrane"/>
    <property type="evidence" value="ECO:0007669"/>
    <property type="project" value="UniProtKB-SubCell"/>
</dbReference>
<evidence type="ECO:0000313" key="8">
    <source>
        <dbReference type="EMBL" id="KXF83423.1"/>
    </source>
</evidence>
<feature type="signal peptide" evidence="6">
    <location>
        <begin position="1"/>
        <end position="28"/>
    </location>
</feature>
<protein>
    <submittedName>
        <fullName evidence="8">Flagellar motor protein MotB</fullName>
    </submittedName>
</protein>
<keyword evidence="8" id="KW-0969">Cilium</keyword>
<proteinExistence type="predicted"/>
<evidence type="ECO:0000256" key="2">
    <source>
        <dbReference type="ARBA" id="ARBA00023136"/>
    </source>
</evidence>
<dbReference type="InterPro" id="IPR006664">
    <property type="entry name" value="OMP_bac"/>
</dbReference>
<feature type="compositionally biased region" description="Basic and acidic residues" evidence="5">
    <location>
        <begin position="470"/>
        <end position="487"/>
    </location>
</feature>
<dbReference type="PROSITE" id="PS51123">
    <property type="entry name" value="OMPA_2"/>
    <property type="match status" value="1"/>
</dbReference>
<dbReference type="RefSeq" id="WP_067411816.1">
    <property type="nucleotide sequence ID" value="NZ_LNTY01000006.1"/>
</dbReference>
<dbReference type="InterPro" id="IPR032608">
    <property type="entry name" value="DUF4892"/>
</dbReference>
<dbReference type="STRING" id="294935.ATN88_07195"/>
<dbReference type="EMBL" id="LNTY01000006">
    <property type="protein sequence ID" value="KXF83423.1"/>
    <property type="molecule type" value="Genomic_DNA"/>
</dbReference>
<keyword evidence="8" id="KW-0966">Cell projection</keyword>
<dbReference type="InterPro" id="IPR050330">
    <property type="entry name" value="Bact_OuterMem_StrucFunc"/>
</dbReference>
<dbReference type="PRINTS" id="PR01021">
    <property type="entry name" value="OMPADOMAIN"/>
</dbReference>
<keyword evidence="8" id="KW-0282">Flagellum</keyword>
<accession>A0A135ID80</accession>
<reference evidence="8 9" key="1">
    <citation type="submission" date="2015-11" db="EMBL/GenBank/DDBJ databases">
        <title>Genomic Taxonomy of the Vibrionaceae.</title>
        <authorList>
            <person name="Gomez-Gil B."/>
            <person name="Enciso-Ibarra J."/>
        </authorList>
    </citation>
    <scope>NUCLEOTIDE SEQUENCE [LARGE SCALE GENOMIC DNA]</scope>
    <source>
        <strain evidence="8 9">CAIM 912</strain>
    </source>
</reference>
<dbReference type="InterPro" id="IPR006665">
    <property type="entry name" value="OmpA-like"/>
</dbReference>
<evidence type="ECO:0000259" key="7">
    <source>
        <dbReference type="PROSITE" id="PS51123"/>
    </source>
</evidence>
<feature type="domain" description="OmpA-like" evidence="7">
    <location>
        <begin position="368"/>
        <end position="486"/>
    </location>
</feature>
<keyword evidence="2 4" id="KW-0472">Membrane</keyword>
<evidence type="ECO:0000256" key="5">
    <source>
        <dbReference type="SAM" id="MobiDB-lite"/>
    </source>
</evidence>
<sequence length="487" mass="54236">MTMAHQISKVCTSALILSSLLLSMSLQASDLFSPLPDGEESQEGSRHYTRIPVIIGSENGKLVTEEVGGRLNRYAYKLPPSYEPFNLVNSYRSQINMLGGEILFSCEGKKNCGSPRKAIWPIIQPIDTISKKDPVIVVAKIPSPTKPVIVTIYSSRWKNGTGLQVDVLEEIPEPLDLVVADAGYLNTAPEVMKFEDLSHKDIKNSADHPMLQRLPGAWIQYYIQHGYGETVLLTGFDKQKPIITKQEGKVTDIGYHLPRQYSEYEVFANYHAALTKLGFKPSFRCKGEEACGKKRTFTQTIKALVSTGADESQHYGLYKLERPEGDVYAMVYVIGFSGGLLSELRIVEETNLIDDRVVIDLEGLTDKMAQEGHVALDGLLFEFDSDKMLPEAKPVLDILATYLKGQPNRAFFVVGHTDDKGTQSYNQKLAEKRASAVVRTLVQDYQIPKSQLEANGVGEYAPVANNLSEDGQKQNRRVELVLRSDKK</sequence>
<dbReference type="Pfam" id="PF16234">
    <property type="entry name" value="DUF4892"/>
    <property type="match status" value="1"/>
</dbReference>
<dbReference type="SUPFAM" id="SSF103088">
    <property type="entry name" value="OmpA-like"/>
    <property type="match status" value="1"/>
</dbReference>
<name>A0A135ID80_9GAMM</name>
<comment type="subcellular location">
    <subcellularLocation>
        <location evidence="1">Cell outer membrane</location>
    </subcellularLocation>
</comment>
<keyword evidence="6" id="KW-0732">Signal</keyword>
<dbReference type="Proteomes" id="UP000070529">
    <property type="component" value="Unassembled WGS sequence"/>
</dbReference>
<evidence type="ECO:0000256" key="4">
    <source>
        <dbReference type="PROSITE-ProRule" id="PRU00473"/>
    </source>
</evidence>
<dbReference type="OrthoDB" id="9782229at2"/>
<dbReference type="PANTHER" id="PTHR30329">
    <property type="entry name" value="STATOR ELEMENT OF FLAGELLAR MOTOR COMPLEX"/>
    <property type="match status" value="1"/>
</dbReference>
<evidence type="ECO:0000313" key="9">
    <source>
        <dbReference type="Proteomes" id="UP000070529"/>
    </source>
</evidence>